<dbReference type="PROSITE" id="PS51471">
    <property type="entry name" value="FE2OG_OXY"/>
    <property type="match status" value="1"/>
</dbReference>
<dbReference type="Gene3D" id="2.60.120.590">
    <property type="entry name" value="Alpha-ketoglutarate-dependent dioxygenase AlkB-like"/>
    <property type="match status" value="1"/>
</dbReference>
<dbReference type="PANTHER" id="PTHR16557">
    <property type="entry name" value="ALKYLATED DNA REPAIR PROTEIN ALKB-RELATED"/>
    <property type="match status" value="1"/>
</dbReference>
<evidence type="ECO:0000256" key="2">
    <source>
        <dbReference type="ARBA" id="ARBA00022723"/>
    </source>
</evidence>
<evidence type="ECO:0000256" key="4">
    <source>
        <dbReference type="ARBA" id="ARBA00023002"/>
    </source>
</evidence>
<evidence type="ECO:0000259" key="6">
    <source>
        <dbReference type="PROSITE" id="PS51471"/>
    </source>
</evidence>
<gene>
    <name evidence="7" type="ORF">CVLEPA_LOCUS10200</name>
</gene>
<sequence length="307" mass="35010">MDSFYLNEDSENEYDEFTALFKYYKQKVSKPNFNEVIDFKRNADRFAKTLLSVPGDKRNLGLKDVSTWESYQLDNCPGFHFIPDPFTAEGKNKWSRQCVEDYPCDQNETNIGFLSETPWKISNEILQSTPKNHLSRYSKQLKVLKTTPVWKLRWATLGLRYNWNTKEYFQSGCSTFPAEVNDLSCVIASAIGWKNYKAEVAIVNYYHVGTNICPHTDHSEKDLSCPLVSVSFGLPAIFLLGGQTKDTKPSAIMVRSGDVIVMSGPSRLAYHAVPRIIDDDVDCGSADPLDVYLNHTRINLNVRQFQT</sequence>
<dbReference type="PANTHER" id="PTHR16557:SF2">
    <property type="entry name" value="NUCLEIC ACID DIOXYGENASE ALKBH1"/>
    <property type="match status" value="1"/>
</dbReference>
<dbReference type="InterPro" id="IPR004574">
    <property type="entry name" value="Alkb"/>
</dbReference>
<protein>
    <recommendedName>
        <fullName evidence="6">Fe2OG dioxygenase domain-containing protein</fullName>
    </recommendedName>
</protein>
<dbReference type="InterPro" id="IPR037151">
    <property type="entry name" value="AlkB-like_sf"/>
</dbReference>
<dbReference type="Proteomes" id="UP001642483">
    <property type="component" value="Unassembled WGS sequence"/>
</dbReference>
<dbReference type="EMBL" id="CAWYQH010000068">
    <property type="protein sequence ID" value="CAK8679963.1"/>
    <property type="molecule type" value="Genomic_DNA"/>
</dbReference>
<dbReference type="InterPro" id="IPR005123">
    <property type="entry name" value="Oxoglu/Fe-dep_dioxygenase_dom"/>
</dbReference>
<comment type="cofactor">
    <cofactor evidence="1">
        <name>Fe(2+)</name>
        <dbReference type="ChEBI" id="CHEBI:29033"/>
    </cofactor>
</comment>
<evidence type="ECO:0000256" key="5">
    <source>
        <dbReference type="ARBA" id="ARBA00023004"/>
    </source>
</evidence>
<accession>A0ABP0FLS0</accession>
<dbReference type="InterPro" id="IPR027450">
    <property type="entry name" value="AlkB-like"/>
</dbReference>
<comment type="caution">
    <text evidence="7">The sequence shown here is derived from an EMBL/GenBank/DDBJ whole genome shotgun (WGS) entry which is preliminary data.</text>
</comment>
<keyword evidence="3" id="KW-0223">Dioxygenase</keyword>
<dbReference type="SUPFAM" id="SSF51197">
    <property type="entry name" value="Clavaminate synthase-like"/>
    <property type="match status" value="1"/>
</dbReference>
<dbReference type="Pfam" id="PF13532">
    <property type="entry name" value="2OG-FeII_Oxy_2"/>
    <property type="match status" value="1"/>
</dbReference>
<proteinExistence type="predicted"/>
<keyword evidence="4" id="KW-0560">Oxidoreductase</keyword>
<keyword evidence="8" id="KW-1185">Reference proteome</keyword>
<reference evidence="7 8" key="1">
    <citation type="submission" date="2024-02" db="EMBL/GenBank/DDBJ databases">
        <authorList>
            <person name="Daric V."/>
            <person name="Darras S."/>
        </authorList>
    </citation>
    <scope>NUCLEOTIDE SEQUENCE [LARGE SCALE GENOMIC DNA]</scope>
</reference>
<evidence type="ECO:0000256" key="3">
    <source>
        <dbReference type="ARBA" id="ARBA00022964"/>
    </source>
</evidence>
<evidence type="ECO:0000313" key="8">
    <source>
        <dbReference type="Proteomes" id="UP001642483"/>
    </source>
</evidence>
<keyword evidence="2" id="KW-0479">Metal-binding</keyword>
<evidence type="ECO:0000256" key="1">
    <source>
        <dbReference type="ARBA" id="ARBA00001954"/>
    </source>
</evidence>
<name>A0ABP0FLS0_CLALP</name>
<keyword evidence="5" id="KW-0408">Iron</keyword>
<evidence type="ECO:0000313" key="7">
    <source>
        <dbReference type="EMBL" id="CAK8679963.1"/>
    </source>
</evidence>
<organism evidence="7 8">
    <name type="scientific">Clavelina lepadiformis</name>
    <name type="common">Light-bulb sea squirt</name>
    <name type="synonym">Ascidia lepadiformis</name>
    <dbReference type="NCBI Taxonomy" id="159417"/>
    <lineage>
        <taxon>Eukaryota</taxon>
        <taxon>Metazoa</taxon>
        <taxon>Chordata</taxon>
        <taxon>Tunicata</taxon>
        <taxon>Ascidiacea</taxon>
        <taxon>Aplousobranchia</taxon>
        <taxon>Clavelinidae</taxon>
        <taxon>Clavelina</taxon>
    </lineage>
</organism>
<feature type="domain" description="Fe2OG dioxygenase" evidence="6">
    <location>
        <begin position="197"/>
        <end position="306"/>
    </location>
</feature>